<dbReference type="Proteomes" id="UP000219467">
    <property type="component" value="Unassembled WGS sequence"/>
</dbReference>
<accession>A0A285CIK4</accession>
<dbReference type="SUPFAM" id="SSF55729">
    <property type="entry name" value="Acyl-CoA N-acyltransferases (Nat)"/>
    <property type="match status" value="1"/>
</dbReference>
<dbReference type="RefSeq" id="WP_097028707.1">
    <property type="nucleotide sequence ID" value="NZ_OAOQ01000001.1"/>
</dbReference>
<dbReference type="PANTHER" id="PTHR43420">
    <property type="entry name" value="ACETYLTRANSFERASE"/>
    <property type="match status" value="1"/>
</dbReference>
<dbReference type="Pfam" id="PF00583">
    <property type="entry name" value="Acetyltransf_1"/>
    <property type="match status" value="1"/>
</dbReference>
<dbReference type="PANTHER" id="PTHR43420:SF12">
    <property type="entry name" value="N-ACETYLTRANSFERASE DOMAIN-CONTAINING PROTEIN"/>
    <property type="match status" value="1"/>
</dbReference>
<keyword evidence="5" id="KW-1185">Reference proteome</keyword>
<evidence type="ECO:0000256" key="2">
    <source>
        <dbReference type="ARBA" id="ARBA00023315"/>
    </source>
</evidence>
<reference evidence="5" key="1">
    <citation type="submission" date="2017-08" db="EMBL/GenBank/DDBJ databases">
        <authorList>
            <person name="Varghese N."/>
            <person name="Submissions S."/>
        </authorList>
    </citation>
    <scope>NUCLEOTIDE SEQUENCE [LARGE SCALE GENOMIC DNA]</scope>
    <source>
        <strain evidence="5">JA234</strain>
    </source>
</reference>
<dbReference type="AlphaFoldDB" id="A0A285CIK4"/>
<dbReference type="InterPro" id="IPR000182">
    <property type="entry name" value="GNAT_dom"/>
</dbReference>
<dbReference type="OrthoDB" id="9804026at2"/>
<dbReference type="GO" id="GO:0016747">
    <property type="term" value="F:acyltransferase activity, transferring groups other than amino-acyl groups"/>
    <property type="evidence" value="ECO:0007669"/>
    <property type="project" value="InterPro"/>
</dbReference>
<sequence>MTPAALAAVHGRVFVTPRPWSAAEFAALLADATVFLLAEPGGFLLGRAVAGEAEILTLAVAPEARRRGLGRRLVGAFLAEAAARGADHAFLEVAADNAAAIALYCGAGFVAAGRRRGYFATPEGARGDALVMVRALS</sequence>
<keyword evidence="2" id="KW-0012">Acyltransferase</keyword>
<name>A0A285CIK4_9RHOB</name>
<protein>
    <submittedName>
        <fullName evidence="4">Ribosomal-protein-alanine N-acetyltransferase</fullName>
    </submittedName>
</protein>
<dbReference type="EMBL" id="OAOQ01000001">
    <property type="protein sequence ID" value="SNX67437.1"/>
    <property type="molecule type" value="Genomic_DNA"/>
</dbReference>
<dbReference type="Gene3D" id="3.40.630.30">
    <property type="match status" value="1"/>
</dbReference>
<keyword evidence="1 4" id="KW-0808">Transferase</keyword>
<evidence type="ECO:0000313" key="4">
    <source>
        <dbReference type="EMBL" id="SNX67437.1"/>
    </source>
</evidence>
<feature type="domain" description="N-acetyltransferase" evidence="3">
    <location>
        <begin position="1"/>
        <end position="137"/>
    </location>
</feature>
<evidence type="ECO:0000259" key="3">
    <source>
        <dbReference type="PROSITE" id="PS51186"/>
    </source>
</evidence>
<evidence type="ECO:0000313" key="5">
    <source>
        <dbReference type="Proteomes" id="UP000219467"/>
    </source>
</evidence>
<evidence type="ECO:0000256" key="1">
    <source>
        <dbReference type="ARBA" id="ARBA00022679"/>
    </source>
</evidence>
<dbReference type="InterPro" id="IPR050680">
    <property type="entry name" value="YpeA/RimI_acetyltransf"/>
</dbReference>
<proteinExistence type="predicted"/>
<dbReference type="PROSITE" id="PS51186">
    <property type="entry name" value="GNAT"/>
    <property type="match status" value="1"/>
</dbReference>
<dbReference type="InterPro" id="IPR016181">
    <property type="entry name" value="Acyl_CoA_acyltransferase"/>
</dbReference>
<gene>
    <name evidence="4" type="ORF">SAMN05878503_10171</name>
</gene>
<organism evidence="4 5">
    <name type="scientific">Cereibacter ovatus</name>
    <dbReference type="NCBI Taxonomy" id="439529"/>
    <lineage>
        <taxon>Bacteria</taxon>
        <taxon>Pseudomonadati</taxon>
        <taxon>Pseudomonadota</taxon>
        <taxon>Alphaproteobacteria</taxon>
        <taxon>Rhodobacterales</taxon>
        <taxon>Paracoccaceae</taxon>
        <taxon>Cereibacter</taxon>
    </lineage>
</organism>